<accession>A0A517Q8U0</accession>
<reference evidence="1 2" key="1">
    <citation type="submission" date="2019-03" db="EMBL/GenBank/DDBJ databases">
        <title>Deep-cultivation of Planctomycetes and their phenomic and genomic characterization uncovers novel biology.</title>
        <authorList>
            <person name="Wiegand S."/>
            <person name="Jogler M."/>
            <person name="Boedeker C."/>
            <person name="Pinto D."/>
            <person name="Vollmers J."/>
            <person name="Rivas-Marin E."/>
            <person name="Kohn T."/>
            <person name="Peeters S.H."/>
            <person name="Heuer A."/>
            <person name="Rast P."/>
            <person name="Oberbeckmann S."/>
            <person name="Bunk B."/>
            <person name="Jeske O."/>
            <person name="Meyerdierks A."/>
            <person name="Storesund J.E."/>
            <person name="Kallscheuer N."/>
            <person name="Luecker S."/>
            <person name="Lage O.M."/>
            <person name="Pohl T."/>
            <person name="Merkel B.J."/>
            <person name="Hornburger P."/>
            <person name="Mueller R.-W."/>
            <person name="Bruemmer F."/>
            <person name="Labrenz M."/>
            <person name="Spormann A.M."/>
            <person name="Op den Camp H."/>
            <person name="Overmann J."/>
            <person name="Amann R."/>
            <person name="Jetten M.S.M."/>
            <person name="Mascher T."/>
            <person name="Medema M.H."/>
            <person name="Devos D.P."/>
            <person name="Kaster A.-K."/>
            <person name="Ovreas L."/>
            <person name="Rohde M."/>
            <person name="Galperin M.Y."/>
            <person name="Jogler C."/>
        </authorList>
    </citation>
    <scope>NUCLEOTIDE SEQUENCE [LARGE SCALE GENOMIC DNA]</scope>
    <source>
        <strain evidence="1 2">Enr10</strain>
    </source>
</reference>
<keyword evidence="2" id="KW-1185">Reference proteome</keyword>
<organism evidence="1 2">
    <name type="scientific">Gimesia panareensis</name>
    <dbReference type="NCBI Taxonomy" id="2527978"/>
    <lineage>
        <taxon>Bacteria</taxon>
        <taxon>Pseudomonadati</taxon>
        <taxon>Planctomycetota</taxon>
        <taxon>Planctomycetia</taxon>
        <taxon>Planctomycetales</taxon>
        <taxon>Planctomycetaceae</taxon>
        <taxon>Gimesia</taxon>
    </lineage>
</organism>
<dbReference type="AlphaFoldDB" id="A0A517Q8U0"/>
<dbReference type="EMBL" id="CP037421">
    <property type="protein sequence ID" value="QDT28044.1"/>
    <property type="molecule type" value="Genomic_DNA"/>
</dbReference>
<name>A0A517Q8U0_9PLAN</name>
<proteinExistence type="predicted"/>
<dbReference type="Proteomes" id="UP000315647">
    <property type="component" value="Chromosome"/>
</dbReference>
<sequence>MQTQEIQLIFWTGTLKSTMMDLIWETESVTLV</sequence>
<protein>
    <submittedName>
        <fullName evidence="1">Uncharacterized protein</fullName>
    </submittedName>
</protein>
<evidence type="ECO:0000313" key="1">
    <source>
        <dbReference type="EMBL" id="QDT28044.1"/>
    </source>
</evidence>
<evidence type="ECO:0000313" key="2">
    <source>
        <dbReference type="Proteomes" id="UP000315647"/>
    </source>
</evidence>
<gene>
    <name evidence="1" type="ORF">Enr10x_33830</name>
</gene>